<organism evidence="1">
    <name type="scientific">Tetraselmis sp. GSL018</name>
    <dbReference type="NCBI Taxonomy" id="582737"/>
    <lineage>
        <taxon>Eukaryota</taxon>
        <taxon>Viridiplantae</taxon>
        <taxon>Chlorophyta</taxon>
        <taxon>core chlorophytes</taxon>
        <taxon>Chlorodendrophyceae</taxon>
        <taxon>Chlorodendrales</taxon>
        <taxon>Chlorodendraceae</taxon>
        <taxon>Tetraselmis</taxon>
    </lineage>
</organism>
<reference evidence="1" key="1">
    <citation type="submission" date="2014-05" db="EMBL/GenBank/DDBJ databases">
        <title>The transcriptome of the halophilic microalga Tetraselmis sp. GSL018 isolated from the Great Salt Lake, Utah.</title>
        <authorList>
            <person name="Jinkerson R.E."/>
            <person name="D'Adamo S."/>
            <person name="Posewitz M.C."/>
        </authorList>
    </citation>
    <scope>NUCLEOTIDE SEQUENCE</scope>
    <source>
        <strain evidence="1">GSL018</strain>
    </source>
</reference>
<evidence type="ECO:0000313" key="1">
    <source>
        <dbReference type="EMBL" id="JAC71948.1"/>
    </source>
</evidence>
<feature type="non-terminal residue" evidence="1">
    <location>
        <position position="1"/>
    </location>
</feature>
<dbReference type="EMBL" id="GBEZ01014100">
    <property type="protein sequence ID" value="JAC71948.1"/>
    <property type="molecule type" value="Transcribed_RNA"/>
</dbReference>
<proteinExistence type="predicted"/>
<sequence length="48" mass="5193">LRAAIAAQVQHQDQSRPSVIIKNAVGWVAISLSSASKHRTRMHSPQGC</sequence>
<accession>A0A061RIX3</accession>
<protein>
    <submittedName>
        <fullName evidence="1">Uncharacterized protein</fullName>
    </submittedName>
</protein>
<name>A0A061RIX3_9CHLO</name>
<gene>
    <name evidence="1" type="ORF">TSPGSL018_816</name>
</gene>
<dbReference type="AlphaFoldDB" id="A0A061RIX3"/>